<dbReference type="InterPro" id="IPR029344">
    <property type="entry name" value="SLBP_RNA_bind"/>
</dbReference>
<dbReference type="Proteomes" id="UP000035681">
    <property type="component" value="Unplaced"/>
</dbReference>
<dbReference type="GO" id="GO:0003729">
    <property type="term" value="F:mRNA binding"/>
    <property type="evidence" value="ECO:0007669"/>
    <property type="project" value="InterPro"/>
</dbReference>
<evidence type="ECO:0000259" key="4">
    <source>
        <dbReference type="Pfam" id="PF15247"/>
    </source>
</evidence>
<comment type="similarity">
    <text evidence="1">Belongs to the SLBP family.</text>
</comment>
<protein>
    <submittedName>
        <fullName evidence="6 7">SLBP_RNA_bind domain-containing protein</fullName>
    </submittedName>
</protein>
<evidence type="ECO:0000313" key="6">
    <source>
        <dbReference type="WBParaSite" id="SSTP_0001183400.1"/>
    </source>
</evidence>
<dbReference type="GO" id="GO:0071204">
    <property type="term" value="C:histone pre-mRNA 3'end processing complex"/>
    <property type="evidence" value="ECO:0007669"/>
    <property type="project" value="TreeGrafter"/>
</dbReference>
<dbReference type="Gene3D" id="1.10.8.1120">
    <property type="entry name" value="Histone RNA hairpin-binding protein RNA-binding domain"/>
    <property type="match status" value="1"/>
</dbReference>
<dbReference type="PANTHER" id="PTHR17408:SF0">
    <property type="entry name" value="HISTONE RNA HAIRPIN-BINDING PROTEIN"/>
    <property type="match status" value="1"/>
</dbReference>
<sequence>MSPKKRVVSNMEYSKVISKSPEKGTTKALSEKVPVNSQDPFEIMKVESELFLKKSWVEICEEEQAAENCNLLKDEKFSEKSAAVTSSSRSRKQVAPQKATVTTPRYMRSRIQKDKGLEISRKRRMDHSRSSSVVSDTESCSDVPRKRFSPKKKAYSTTNTPSRSNTVTKTEEMSSKIEVKTKDGWVEPKLGWCKDPETLIRRTKEIEKAKQKPVYAEYLQAISKNERVKGIHPKTPNKFINFSRRSWDAQVKLWKRSLYEFFGRTPDTSCRTTPQLSREVSPSSSMPDGINLIGGAVPKLDSVEITINSIDPDRMSSLLSKFDIDSRQRFREIEEESTLKASATNTEGPTDFSKAL</sequence>
<dbReference type="PANTHER" id="PTHR17408">
    <property type="entry name" value="HISTONE RNA HAIRPIN-BINDING PROTEIN"/>
    <property type="match status" value="1"/>
</dbReference>
<accession>A0A0K0EQV3</accession>
<name>A0A0K0EQV3_STRER</name>
<proteinExistence type="inferred from homology"/>
<keyword evidence="5" id="KW-1185">Reference proteome</keyword>
<dbReference type="GO" id="GO:0071207">
    <property type="term" value="F:histone pre-mRNA stem-loop binding"/>
    <property type="evidence" value="ECO:0007669"/>
    <property type="project" value="TreeGrafter"/>
</dbReference>
<dbReference type="WBParaSite" id="TCONS_00002452.p1">
    <property type="protein sequence ID" value="TCONS_00002452.p1"/>
    <property type="gene ID" value="XLOC_002299"/>
</dbReference>
<evidence type="ECO:0000313" key="7">
    <source>
        <dbReference type="WBParaSite" id="TCONS_00002452.p1"/>
    </source>
</evidence>
<evidence type="ECO:0000256" key="3">
    <source>
        <dbReference type="SAM" id="MobiDB-lite"/>
    </source>
</evidence>
<reference evidence="6" key="1">
    <citation type="submission" date="2015-08" db="UniProtKB">
        <authorList>
            <consortium name="WormBaseParasite"/>
        </authorList>
    </citation>
    <scope>IDENTIFICATION</scope>
</reference>
<dbReference type="InterPro" id="IPR026502">
    <property type="entry name" value="SLBP1/SLBP2"/>
</dbReference>
<feature type="compositionally biased region" description="Basic and acidic residues" evidence="3">
    <location>
        <begin position="111"/>
        <end position="120"/>
    </location>
</feature>
<feature type="region of interest" description="Disordered" evidence="3">
    <location>
        <begin position="334"/>
        <end position="356"/>
    </location>
</feature>
<feature type="compositionally biased region" description="Polar residues" evidence="3">
    <location>
        <begin position="339"/>
        <end position="348"/>
    </location>
</feature>
<feature type="compositionally biased region" description="Low complexity" evidence="3">
    <location>
        <begin position="130"/>
        <end position="142"/>
    </location>
</feature>
<dbReference type="GO" id="GO:0005737">
    <property type="term" value="C:cytoplasm"/>
    <property type="evidence" value="ECO:0007669"/>
    <property type="project" value="TreeGrafter"/>
</dbReference>
<feature type="compositionally biased region" description="Polar residues" evidence="3">
    <location>
        <begin position="155"/>
        <end position="168"/>
    </location>
</feature>
<dbReference type="GO" id="GO:0051028">
    <property type="term" value="P:mRNA transport"/>
    <property type="evidence" value="ECO:0007669"/>
    <property type="project" value="TreeGrafter"/>
</dbReference>
<evidence type="ECO:0000256" key="2">
    <source>
        <dbReference type="ARBA" id="ARBA00022884"/>
    </source>
</evidence>
<feature type="region of interest" description="Disordered" evidence="3">
    <location>
        <begin position="1"/>
        <end position="31"/>
    </location>
</feature>
<dbReference type="AlphaFoldDB" id="A0A0K0EQV3"/>
<dbReference type="WBParaSite" id="SSTP_0001183400.1">
    <property type="protein sequence ID" value="SSTP_0001183400.1"/>
    <property type="gene ID" value="SSTP_0001183400"/>
</dbReference>
<dbReference type="Pfam" id="PF15247">
    <property type="entry name" value="SLBP_RNA_bind"/>
    <property type="match status" value="1"/>
</dbReference>
<dbReference type="InterPro" id="IPR038294">
    <property type="entry name" value="SLBP_RNA_bind_sf"/>
</dbReference>
<dbReference type="GO" id="GO:0006398">
    <property type="term" value="P:mRNA 3'-end processing by stem-loop binding and cleavage"/>
    <property type="evidence" value="ECO:0007669"/>
    <property type="project" value="TreeGrafter"/>
</dbReference>
<evidence type="ECO:0000256" key="1">
    <source>
        <dbReference type="ARBA" id="ARBA00006151"/>
    </source>
</evidence>
<feature type="domain" description="Histone RNA hairpin-binding protein RNA-binding" evidence="4">
    <location>
        <begin position="195"/>
        <end position="261"/>
    </location>
</feature>
<evidence type="ECO:0000313" key="5">
    <source>
        <dbReference type="Proteomes" id="UP000035681"/>
    </source>
</evidence>
<dbReference type="STRING" id="6248.A0A0K0EQV3"/>
<feature type="region of interest" description="Disordered" evidence="3">
    <location>
        <begin position="78"/>
        <end position="175"/>
    </location>
</feature>
<keyword evidence="2" id="KW-0694">RNA-binding</keyword>
<organism evidence="6">
    <name type="scientific">Strongyloides stercoralis</name>
    <name type="common">Threadworm</name>
    <dbReference type="NCBI Taxonomy" id="6248"/>
    <lineage>
        <taxon>Eukaryota</taxon>
        <taxon>Metazoa</taxon>
        <taxon>Ecdysozoa</taxon>
        <taxon>Nematoda</taxon>
        <taxon>Chromadorea</taxon>
        <taxon>Rhabditida</taxon>
        <taxon>Tylenchina</taxon>
        <taxon>Panagrolaimomorpha</taxon>
        <taxon>Strongyloidoidea</taxon>
        <taxon>Strongyloididae</taxon>
        <taxon>Strongyloides</taxon>
    </lineage>
</organism>